<comment type="caution">
    <text evidence="1">The sequence shown here is derived from an EMBL/GenBank/DDBJ whole genome shotgun (WGS) entry which is preliminary data.</text>
</comment>
<dbReference type="PROSITE" id="PS51257">
    <property type="entry name" value="PROKAR_LIPOPROTEIN"/>
    <property type="match status" value="1"/>
</dbReference>
<evidence type="ECO:0000313" key="2">
    <source>
        <dbReference type="Proteomes" id="UP000260649"/>
    </source>
</evidence>
<dbReference type="EMBL" id="QQRQ01000006">
    <property type="protein sequence ID" value="RFT06902.1"/>
    <property type="molecule type" value="Genomic_DNA"/>
</dbReference>
<sequence>MGKRMLGCLVLAICMLGLGGCMFGNVDEMYALPKSSEAYVNLQAKINQEKGSAEYIAPLSGENRQTIQLVDVDGDGVQEAVAFFRDTTSENPLKIVIFKQDEHEEYQVYTRIEGVGSEIESIDYLDLGGSGGMDILVSWQVSGAVHTLVGYTLAEEQPVEIMRSGYSQYLATDLDGDGKEEIVLAQAESGSKAQLRIEYYDGRDGIMELTSTAPLSEGTTSISSWTDGFLEGEIPALFVTSFFGKDGLITDVFYLEEGHGLKNIAMDPETRRSKNVFHYYAGVQPEDIDGDGCMDVPVAQSVPAYGESSADRFWWLQWMHYRVDGSRDLVMTTYHSGDGWYLEIPEDWTGEFSMRRQESSTIGVRTVTFARGEKAQTEAEESKTVPFLEISCLVGSDRTRQARQGNRFILYADSTTIYTAEFLESGWDCGLDQEGLKARFHAGLDGWNTRE</sequence>
<name>A0A3E2B4E8_9FIRM</name>
<dbReference type="Proteomes" id="UP000260649">
    <property type="component" value="Unassembled WGS sequence"/>
</dbReference>
<dbReference type="GeneID" id="97995186"/>
<evidence type="ECO:0008006" key="3">
    <source>
        <dbReference type="Google" id="ProtNLM"/>
    </source>
</evidence>
<dbReference type="OrthoDB" id="1743319at2"/>
<gene>
    <name evidence="1" type="ORF">DV520_05475</name>
</gene>
<dbReference type="SUPFAM" id="SSF69318">
    <property type="entry name" value="Integrin alpha N-terminal domain"/>
    <property type="match status" value="1"/>
</dbReference>
<dbReference type="InterPro" id="IPR028994">
    <property type="entry name" value="Integrin_alpha_N"/>
</dbReference>
<dbReference type="RefSeq" id="WP_117142051.1">
    <property type="nucleotide sequence ID" value="NZ_CAKXKJ010000006.1"/>
</dbReference>
<reference evidence="1 2" key="1">
    <citation type="submission" date="2018-07" db="EMBL/GenBank/DDBJ databases">
        <title>GABA Modulating Bacteria of the Human Gut Microbiota.</title>
        <authorList>
            <person name="Strandwitz P."/>
            <person name="Kim K.H."/>
            <person name="Terekhova D."/>
            <person name="Liu J.K."/>
            <person name="Sharma A."/>
            <person name="Levering J."/>
            <person name="Mcdonald D."/>
            <person name="Dietrich D."/>
            <person name="Ramadhar T.R."/>
            <person name="Lekbua A."/>
            <person name="Mroue N."/>
            <person name="Liston C."/>
            <person name="Stewart E.J."/>
            <person name="Dubin M.J."/>
            <person name="Zengler K."/>
            <person name="Knight R."/>
            <person name="Gilbert J.A."/>
            <person name="Clardy J."/>
            <person name="Lewis K."/>
        </authorList>
    </citation>
    <scope>NUCLEOTIDE SEQUENCE [LARGE SCALE GENOMIC DNA]</scope>
    <source>
        <strain evidence="1 2">KLE1738</strain>
    </source>
</reference>
<proteinExistence type="predicted"/>
<evidence type="ECO:0000313" key="1">
    <source>
        <dbReference type="EMBL" id="RFT06902.1"/>
    </source>
</evidence>
<protein>
    <recommendedName>
        <fullName evidence="3">VCBS repeat-containing protein</fullName>
    </recommendedName>
</protein>
<keyword evidence="2" id="KW-1185">Reference proteome</keyword>
<organism evidence="1 2">
    <name type="scientific">Evtepia gabavorous</name>
    <dbReference type="NCBI Taxonomy" id="2211183"/>
    <lineage>
        <taxon>Bacteria</taxon>
        <taxon>Bacillati</taxon>
        <taxon>Bacillota</taxon>
        <taxon>Clostridia</taxon>
        <taxon>Eubacteriales</taxon>
        <taxon>Evtepia</taxon>
    </lineage>
</organism>
<accession>A0A3E2B4E8</accession>
<dbReference type="AlphaFoldDB" id="A0A3E2B4E8"/>